<evidence type="ECO:0000313" key="3">
    <source>
        <dbReference type="Proteomes" id="UP001595997"/>
    </source>
</evidence>
<dbReference type="RefSeq" id="WP_386444359.1">
    <property type="nucleotide sequence ID" value="NZ_JBHSFH010000004.1"/>
</dbReference>
<feature type="region of interest" description="Disordered" evidence="1">
    <location>
        <begin position="1"/>
        <end position="21"/>
    </location>
</feature>
<gene>
    <name evidence="2" type="ORF">ACFPA8_07985</name>
</gene>
<organism evidence="2 3">
    <name type="scientific">Streptomyces ovatisporus</name>
    <dbReference type="NCBI Taxonomy" id="1128682"/>
    <lineage>
        <taxon>Bacteria</taxon>
        <taxon>Bacillati</taxon>
        <taxon>Actinomycetota</taxon>
        <taxon>Actinomycetes</taxon>
        <taxon>Kitasatosporales</taxon>
        <taxon>Streptomycetaceae</taxon>
        <taxon>Streptomyces</taxon>
    </lineage>
</organism>
<dbReference type="Proteomes" id="UP001595997">
    <property type="component" value="Unassembled WGS sequence"/>
</dbReference>
<protein>
    <submittedName>
        <fullName evidence="2">Uncharacterized protein</fullName>
    </submittedName>
</protein>
<evidence type="ECO:0000313" key="2">
    <source>
        <dbReference type="EMBL" id="MFC4494071.1"/>
    </source>
</evidence>
<accession>A0ABV9A4P3</accession>
<dbReference type="EMBL" id="JBHSFH010000004">
    <property type="protein sequence ID" value="MFC4494071.1"/>
    <property type="molecule type" value="Genomic_DNA"/>
</dbReference>
<feature type="region of interest" description="Disordered" evidence="1">
    <location>
        <begin position="34"/>
        <end position="64"/>
    </location>
</feature>
<feature type="compositionally biased region" description="Basic and acidic residues" evidence="1">
    <location>
        <begin position="37"/>
        <end position="49"/>
    </location>
</feature>
<name>A0ABV9A4P3_9ACTN</name>
<sequence length="64" mass="6750">MAVVTGPNGYPTYVPDDVATGLVGDGTRGYAYVAEAKSPEPKAEPEKKPAPRKRAPRKPKPAAE</sequence>
<comment type="caution">
    <text evidence="2">The sequence shown here is derived from an EMBL/GenBank/DDBJ whole genome shotgun (WGS) entry which is preliminary data.</text>
</comment>
<keyword evidence="3" id="KW-1185">Reference proteome</keyword>
<feature type="compositionally biased region" description="Basic residues" evidence="1">
    <location>
        <begin position="50"/>
        <end position="64"/>
    </location>
</feature>
<proteinExistence type="predicted"/>
<evidence type="ECO:0000256" key="1">
    <source>
        <dbReference type="SAM" id="MobiDB-lite"/>
    </source>
</evidence>
<reference evidence="3" key="1">
    <citation type="journal article" date="2019" name="Int. J. Syst. Evol. Microbiol.">
        <title>The Global Catalogue of Microorganisms (GCM) 10K type strain sequencing project: providing services to taxonomists for standard genome sequencing and annotation.</title>
        <authorList>
            <consortium name="The Broad Institute Genomics Platform"/>
            <consortium name="The Broad Institute Genome Sequencing Center for Infectious Disease"/>
            <person name="Wu L."/>
            <person name="Ma J."/>
        </authorList>
    </citation>
    <scope>NUCLEOTIDE SEQUENCE [LARGE SCALE GENOMIC DNA]</scope>
    <source>
        <strain evidence="3">CGMCC 4.7357</strain>
    </source>
</reference>